<name>A0A6C0KFE7_9ZZZZ</name>
<dbReference type="AlphaFoldDB" id="A0A6C0KFE7"/>
<evidence type="ECO:0000313" key="2">
    <source>
        <dbReference type="EMBL" id="QHU15866.1"/>
    </source>
</evidence>
<dbReference type="GO" id="GO:0030527">
    <property type="term" value="F:structural constituent of chromatin"/>
    <property type="evidence" value="ECO:0007669"/>
    <property type="project" value="InterPro"/>
</dbReference>
<dbReference type="GO" id="GO:0006334">
    <property type="term" value="P:nucleosome assembly"/>
    <property type="evidence" value="ECO:0007669"/>
    <property type="project" value="InterPro"/>
</dbReference>
<proteinExistence type="predicted"/>
<dbReference type="EMBL" id="MN740868">
    <property type="protein sequence ID" value="QHU15866.1"/>
    <property type="molecule type" value="Genomic_DNA"/>
</dbReference>
<feature type="compositionally biased region" description="Basic residues" evidence="1">
    <location>
        <begin position="103"/>
        <end position="186"/>
    </location>
</feature>
<organism evidence="2">
    <name type="scientific">viral metagenome</name>
    <dbReference type="NCBI Taxonomy" id="1070528"/>
    <lineage>
        <taxon>unclassified sequences</taxon>
        <taxon>metagenomes</taxon>
        <taxon>organismal metagenomes</taxon>
    </lineage>
</organism>
<feature type="compositionally biased region" description="Polar residues" evidence="1">
    <location>
        <begin position="12"/>
        <end position="26"/>
    </location>
</feature>
<dbReference type="GO" id="GO:0000786">
    <property type="term" value="C:nucleosome"/>
    <property type="evidence" value="ECO:0007669"/>
    <property type="project" value="InterPro"/>
</dbReference>
<dbReference type="GO" id="GO:0003677">
    <property type="term" value="F:DNA binding"/>
    <property type="evidence" value="ECO:0007669"/>
    <property type="project" value="InterPro"/>
</dbReference>
<reference evidence="2" key="1">
    <citation type="journal article" date="2020" name="Nature">
        <title>Giant virus diversity and host interactions through global metagenomics.</title>
        <authorList>
            <person name="Schulz F."/>
            <person name="Roux S."/>
            <person name="Paez-Espino D."/>
            <person name="Jungbluth S."/>
            <person name="Walsh D.A."/>
            <person name="Denef V.J."/>
            <person name="McMahon K.D."/>
            <person name="Konstantinidis K.T."/>
            <person name="Eloe-Fadrosh E.A."/>
            <person name="Kyrpides N.C."/>
            <person name="Woyke T."/>
        </authorList>
    </citation>
    <scope>NUCLEOTIDE SEQUENCE</scope>
    <source>
        <strain evidence="2">GVMAG-S-3300010158-109</strain>
    </source>
</reference>
<dbReference type="PRINTS" id="PR00624">
    <property type="entry name" value="HISTONEH5"/>
</dbReference>
<protein>
    <submittedName>
        <fullName evidence="2">Uncharacterized protein</fullName>
    </submittedName>
</protein>
<accession>A0A6C0KFE7</accession>
<evidence type="ECO:0000256" key="1">
    <source>
        <dbReference type="SAM" id="MobiDB-lite"/>
    </source>
</evidence>
<feature type="region of interest" description="Disordered" evidence="1">
    <location>
        <begin position="83"/>
        <end position="186"/>
    </location>
</feature>
<sequence>MSDKRTFTVLSVATGSGKAQSPSNNGGKFVSRTPSGAARKATTKICRSKKAKKCALVVTMKETTKGSKNNAYTYHVKRVKDPTTVIRNGVEVNYNYKTEIHAHKPGKKSAKKSRSPKKSAKKSKSPKKSVKKSRSPKKSKSPKKSAKKSKSPKKSSKKSKSPKKSVKKSRSPKKSSKKSRSRSRSH</sequence>
<feature type="region of interest" description="Disordered" evidence="1">
    <location>
        <begin position="12"/>
        <end position="44"/>
    </location>
</feature>
<dbReference type="InterPro" id="IPR005819">
    <property type="entry name" value="H1/H5"/>
</dbReference>